<feature type="transmembrane region" description="Helical" evidence="5">
    <location>
        <begin position="12"/>
        <end position="45"/>
    </location>
</feature>
<evidence type="ECO:0000256" key="2">
    <source>
        <dbReference type="ARBA" id="ARBA00022692"/>
    </source>
</evidence>
<keyword evidence="2 5" id="KW-0812">Transmembrane</keyword>
<dbReference type="InterPro" id="IPR000537">
    <property type="entry name" value="UbiA_prenyltransferase"/>
</dbReference>
<organism evidence="6 7">
    <name type="scientific">Williamsia serinedens</name>
    <dbReference type="NCBI Taxonomy" id="391736"/>
    <lineage>
        <taxon>Bacteria</taxon>
        <taxon>Bacillati</taxon>
        <taxon>Actinomycetota</taxon>
        <taxon>Actinomycetes</taxon>
        <taxon>Mycobacteriales</taxon>
        <taxon>Nocardiaceae</taxon>
        <taxon>Williamsia</taxon>
    </lineage>
</organism>
<feature type="transmembrane region" description="Helical" evidence="5">
    <location>
        <begin position="190"/>
        <end position="209"/>
    </location>
</feature>
<feature type="transmembrane region" description="Helical" evidence="5">
    <location>
        <begin position="124"/>
        <end position="142"/>
    </location>
</feature>
<reference evidence="6 7" key="1">
    <citation type="submission" date="2022-06" db="EMBL/GenBank/DDBJ databases">
        <title>Genomic Encyclopedia of Archaeal and Bacterial Type Strains, Phase II (KMG-II): from individual species to whole genera.</title>
        <authorList>
            <person name="Goeker M."/>
        </authorList>
    </citation>
    <scope>NUCLEOTIDE SEQUENCE [LARGE SCALE GENOMIC DNA]</scope>
    <source>
        <strain evidence="6 7">DSM 45037</strain>
    </source>
</reference>
<keyword evidence="4 5" id="KW-0472">Membrane</keyword>
<keyword evidence="7" id="KW-1185">Reference proteome</keyword>
<evidence type="ECO:0000256" key="3">
    <source>
        <dbReference type="ARBA" id="ARBA00022989"/>
    </source>
</evidence>
<evidence type="ECO:0000256" key="1">
    <source>
        <dbReference type="ARBA" id="ARBA00004141"/>
    </source>
</evidence>
<evidence type="ECO:0000256" key="4">
    <source>
        <dbReference type="ARBA" id="ARBA00023136"/>
    </source>
</evidence>
<gene>
    <name evidence="6" type="ORF">LX12_001382</name>
</gene>
<dbReference type="Gene3D" id="1.10.357.140">
    <property type="entry name" value="UbiA prenyltransferase"/>
    <property type="match status" value="1"/>
</dbReference>
<keyword evidence="3 5" id="KW-1133">Transmembrane helix</keyword>
<dbReference type="InterPro" id="IPR044878">
    <property type="entry name" value="UbiA_sf"/>
</dbReference>
<dbReference type="Pfam" id="PF01040">
    <property type="entry name" value="UbiA"/>
    <property type="match status" value="1"/>
</dbReference>
<dbReference type="Proteomes" id="UP001205740">
    <property type="component" value="Unassembled WGS sequence"/>
</dbReference>
<feature type="transmembrane region" description="Helical" evidence="5">
    <location>
        <begin position="66"/>
        <end position="93"/>
    </location>
</feature>
<evidence type="ECO:0000256" key="5">
    <source>
        <dbReference type="SAM" id="Phobius"/>
    </source>
</evidence>
<name>A0ABT1H0Y2_9NOCA</name>
<comment type="caution">
    <text evidence="6">The sequence shown here is derived from an EMBL/GenBank/DDBJ whole genome shotgun (WGS) entry which is preliminary data.</text>
</comment>
<feature type="transmembrane region" description="Helical" evidence="5">
    <location>
        <begin position="99"/>
        <end position="117"/>
    </location>
</feature>
<feature type="transmembrane region" description="Helical" evidence="5">
    <location>
        <begin position="148"/>
        <end position="169"/>
    </location>
</feature>
<proteinExistence type="predicted"/>
<accession>A0ABT1H0Y2</accession>
<comment type="subcellular location">
    <subcellularLocation>
        <location evidence="1">Membrane</location>
        <topology evidence="1">Multi-pass membrane protein</topology>
    </subcellularLocation>
</comment>
<protein>
    <submittedName>
        <fullName evidence="6">4-hydroxybenzoate polyprenyltransferase</fullName>
    </submittedName>
</protein>
<sequence>MRAGHPEPGLAVTGLAVALAVFSGMPAVRVLVLAVAVLSGQLLVGWTNDLLDARIDRRAGRDEKPLASGALSVTWVAIAAVLGAATCIVFSLVCGPAAAAVHLVLGVGAAITYNLVLKTTVLSWVPYMVAFGALPVAVGLTLRPTELPPAWVVVVAGLLGIGAHLLNVYPDLDADAATGVRGLPQRLGRRGIPVATTVIMTVATLVAVLGAGAHLWHWAALAGVVVIATQCRRAPLTVTVTIAVVDLAILVTA</sequence>
<evidence type="ECO:0000313" key="7">
    <source>
        <dbReference type="Proteomes" id="UP001205740"/>
    </source>
</evidence>
<dbReference type="EMBL" id="JAMTCG010000002">
    <property type="protein sequence ID" value="MCP2160203.1"/>
    <property type="molecule type" value="Genomic_DNA"/>
</dbReference>
<evidence type="ECO:0000313" key="6">
    <source>
        <dbReference type="EMBL" id="MCP2160203.1"/>
    </source>
</evidence>